<organism evidence="2 3">
    <name type="scientific">Methylococcus capsulatus</name>
    <dbReference type="NCBI Taxonomy" id="414"/>
    <lineage>
        <taxon>Bacteria</taxon>
        <taxon>Pseudomonadati</taxon>
        <taxon>Pseudomonadota</taxon>
        <taxon>Gammaproteobacteria</taxon>
        <taxon>Methylococcales</taxon>
        <taxon>Methylococcaceae</taxon>
        <taxon>Methylococcus</taxon>
    </lineage>
</organism>
<name>A0AA35XV91_METCP</name>
<sequence>MPIHALTRIVAVFITVLIASRTSGILWSSLFWSIAFVHYGLALYYSRHRILAVAKDSSSLVPALIVLSGGAALYVSQFSLLLYFGVHHVFNEVYLLDRKLPAKEAERRRGLRVAAIFLNAAIYAVLLRHYSELAWIGPEFLFVVLLFFYALFFYRLGQLRPVLGVRGMIDGSIFEVFGLLLVLSSFFVRFDLNHIVLYHFIFWSLYPIEKFKRLGDGALWRYAAISLVMVVVFMLFSPAGIAGGAVSESFYYQQFIFWSYAHITLSFVLSDAHPAWITRWFRSGRRQWAVP</sequence>
<protein>
    <submittedName>
        <fullName evidence="2">Membrane protein</fullName>
    </submittedName>
</protein>
<evidence type="ECO:0000256" key="1">
    <source>
        <dbReference type="SAM" id="Phobius"/>
    </source>
</evidence>
<dbReference type="Proteomes" id="UP001158598">
    <property type="component" value="Chromosome"/>
</dbReference>
<dbReference type="AlphaFoldDB" id="A0AA35XV91"/>
<keyword evidence="1" id="KW-1133">Transmembrane helix</keyword>
<reference evidence="2" key="1">
    <citation type="submission" date="2023-03" db="EMBL/GenBank/DDBJ databases">
        <authorList>
            <person name="Pearce D."/>
        </authorList>
    </citation>
    <scope>NUCLEOTIDE SEQUENCE</scope>
    <source>
        <strain evidence="2">Mc</strain>
    </source>
</reference>
<dbReference type="EMBL" id="OX458332">
    <property type="protein sequence ID" value="CAI8825962.1"/>
    <property type="molecule type" value="Genomic_DNA"/>
</dbReference>
<evidence type="ECO:0000313" key="3">
    <source>
        <dbReference type="Proteomes" id="UP001158598"/>
    </source>
</evidence>
<keyword evidence="1" id="KW-0472">Membrane</keyword>
<dbReference type="RefSeq" id="WP_154656667.1">
    <property type="nucleotide sequence ID" value="NZ_OX458332.1"/>
</dbReference>
<feature type="transmembrane region" description="Helical" evidence="1">
    <location>
        <begin position="109"/>
        <end position="127"/>
    </location>
</feature>
<feature type="transmembrane region" description="Helical" evidence="1">
    <location>
        <begin position="25"/>
        <end position="45"/>
    </location>
</feature>
<keyword evidence="1" id="KW-0812">Transmembrane</keyword>
<feature type="transmembrane region" description="Helical" evidence="1">
    <location>
        <begin position="133"/>
        <end position="156"/>
    </location>
</feature>
<evidence type="ECO:0000313" key="2">
    <source>
        <dbReference type="EMBL" id="CAI8825962.1"/>
    </source>
</evidence>
<feature type="transmembrane region" description="Helical" evidence="1">
    <location>
        <begin position="220"/>
        <end position="243"/>
    </location>
</feature>
<accession>A0AA35XV91</accession>
<proteinExistence type="predicted"/>
<feature type="transmembrane region" description="Helical" evidence="1">
    <location>
        <begin position="168"/>
        <end position="186"/>
    </location>
</feature>
<feature type="transmembrane region" description="Helical" evidence="1">
    <location>
        <begin position="255"/>
        <end position="277"/>
    </location>
</feature>
<gene>
    <name evidence="2" type="ORF">MCNOR_2035</name>
</gene>
<feature type="transmembrane region" description="Helical" evidence="1">
    <location>
        <begin position="57"/>
        <end position="74"/>
    </location>
</feature>